<gene>
    <name evidence="1" type="primary">ORF220679</name>
</gene>
<reference evidence="1" key="1">
    <citation type="submission" date="2014-12" db="EMBL/GenBank/DDBJ databases">
        <title>Insight into the proteome of Arion vulgaris.</title>
        <authorList>
            <person name="Aradska J."/>
            <person name="Bulat T."/>
            <person name="Smidak R."/>
            <person name="Sarate P."/>
            <person name="Gangsoo J."/>
            <person name="Sialana F."/>
            <person name="Bilban M."/>
            <person name="Lubec G."/>
        </authorList>
    </citation>
    <scope>NUCLEOTIDE SEQUENCE</scope>
    <source>
        <tissue evidence="1">Skin</tissue>
    </source>
</reference>
<evidence type="ECO:0000313" key="1">
    <source>
        <dbReference type="EMBL" id="CEK99199.1"/>
    </source>
</evidence>
<accession>A0A0B7C154</accession>
<name>A0A0B7C154_9EUPU</name>
<protein>
    <submittedName>
        <fullName evidence="1">Uncharacterized protein</fullName>
    </submittedName>
</protein>
<proteinExistence type="predicted"/>
<feature type="non-terminal residue" evidence="1">
    <location>
        <position position="1"/>
    </location>
</feature>
<sequence length="51" mass="6085">VKYRPRKLWTSEIAEMLGNIIYDTNSKALARTHRIPEDTYQNAERHKRKGQ</sequence>
<dbReference type="AlphaFoldDB" id="A0A0B7C154"/>
<dbReference type="EMBL" id="HACG01052328">
    <property type="protein sequence ID" value="CEK99199.1"/>
    <property type="molecule type" value="Transcribed_RNA"/>
</dbReference>
<organism evidence="1">
    <name type="scientific">Arion vulgaris</name>
    <dbReference type="NCBI Taxonomy" id="1028688"/>
    <lineage>
        <taxon>Eukaryota</taxon>
        <taxon>Metazoa</taxon>
        <taxon>Spiralia</taxon>
        <taxon>Lophotrochozoa</taxon>
        <taxon>Mollusca</taxon>
        <taxon>Gastropoda</taxon>
        <taxon>Heterobranchia</taxon>
        <taxon>Euthyneura</taxon>
        <taxon>Panpulmonata</taxon>
        <taxon>Eupulmonata</taxon>
        <taxon>Stylommatophora</taxon>
        <taxon>Helicina</taxon>
        <taxon>Arionoidea</taxon>
        <taxon>Arionidae</taxon>
        <taxon>Arion</taxon>
    </lineage>
</organism>